<accession>A0A139H635</accession>
<evidence type="ECO:0000313" key="2">
    <source>
        <dbReference type="EMBL" id="KXS97828.1"/>
    </source>
</evidence>
<protein>
    <submittedName>
        <fullName evidence="2">Uncharacterized protein</fullName>
    </submittedName>
</protein>
<feature type="compositionally biased region" description="Low complexity" evidence="1">
    <location>
        <begin position="25"/>
        <end position="37"/>
    </location>
</feature>
<feature type="region of interest" description="Disordered" evidence="1">
    <location>
        <begin position="1"/>
        <end position="126"/>
    </location>
</feature>
<keyword evidence="3" id="KW-1185">Reference proteome</keyword>
<dbReference type="EMBL" id="LFZN01000132">
    <property type="protein sequence ID" value="KXS97828.1"/>
    <property type="molecule type" value="Genomic_DNA"/>
</dbReference>
<proteinExistence type="predicted"/>
<reference evidence="2 3" key="1">
    <citation type="submission" date="2015-07" db="EMBL/GenBank/DDBJ databases">
        <title>Comparative genomics of the Sigatoka disease complex on banana suggests a link between parallel evolutionary changes in Pseudocercospora fijiensis and Pseudocercospora eumusae and increased virulence on the banana host.</title>
        <authorList>
            <person name="Chang T.-C."/>
            <person name="Salvucci A."/>
            <person name="Crous P.W."/>
            <person name="Stergiopoulos I."/>
        </authorList>
    </citation>
    <scope>NUCLEOTIDE SEQUENCE [LARGE SCALE GENOMIC DNA]</scope>
    <source>
        <strain evidence="2 3">CBS 114824</strain>
    </source>
</reference>
<dbReference type="OrthoDB" id="3647501at2759"/>
<feature type="compositionally biased region" description="Polar residues" evidence="1">
    <location>
        <begin position="44"/>
        <end position="53"/>
    </location>
</feature>
<feature type="compositionally biased region" description="Polar residues" evidence="1">
    <location>
        <begin position="10"/>
        <end position="24"/>
    </location>
</feature>
<evidence type="ECO:0000256" key="1">
    <source>
        <dbReference type="SAM" id="MobiDB-lite"/>
    </source>
</evidence>
<gene>
    <name evidence="2" type="ORF">AC578_10550</name>
</gene>
<evidence type="ECO:0000313" key="3">
    <source>
        <dbReference type="Proteomes" id="UP000070133"/>
    </source>
</evidence>
<dbReference type="Proteomes" id="UP000070133">
    <property type="component" value="Unassembled WGS sequence"/>
</dbReference>
<dbReference type="AlphaFoldDB" id="A0A139H635"/>
<sequence>MDIAPPRRYTSPNPWTPPSQQKPRSSSTTTTTTTASANIRNDEIPSSPTQLLAPTQLKRISEASELAHEEGDPPTSPSRPSKRFSWVSGWSFAGEKSHRHSKIPSSSNDNDNENEAPPDERRTSVAQRMTRRFSSIGESWLFNPEPSHEKNFPPSLEFPTDEGRKLCLSVFGTLDFGTGTGTGTSSMMKLQIPKGRVCHADEQVKEYKAVLEFLGPKLKNGDVLVRPFMARYSRDPKMAMVVRGTMQDYVFKCFVVGVFPMKVFGEEMPVPYAMDVQLY</sequence>
<name>A0A139H635_9PEZI</name>
<organism evidence="2 3">
    <name type="scientific">Pseudocercospora eumusae</name>
    <dbReference type="NCBI Taxonomy" id="321146"/>
    <lineage>
        <taxon>Eukaryota</taxon>
        <taxon>Fungi</taxon>
        <taxon>Dikarya</taxon>
        <taxon>Ascomycota</taxon>
        <taxon>Pezizomycotina</taxon>
        <taxon>Dothideomycetes</taxon>
        <taxon>Dothideomycetidae</taxon>
        <taxon>Mycosphaerellales</taxon>
        <taxon>Mycosphaerellaceae</taxon>
        <taxon>Pseudocercospora</taxon>
    </lineage>
</organism>
<comment type="caution">
    <text evidence="2">The sequence shown here is derived from an EMBL/GenBank/DDBJ whole genome shotgun (WGS) entry which is preliminary data.</text>
</comment>
<feature type="compositionally biased region" description="Basic and acidic residues" evidence="1">
    <location>
        <begin position="59"/>
        <end position="71"/>
    </location>
</feature>